<comment type="caution">
    <text evidence="1">The sequence shown here is derived from an EMBL/GenBank/DDBJ whole genome shotgun (WGS) entry which is preliminary data.</text>
</comment>
<dbReference type="Proteomes" id="UP001362999">
    <property type="component" value="Unassembled WGS sequence"/>
</dbReference>
<evidence type="ECO:0000313" key="2">
    <source>
        <dbReference type="Proteomes" id="UP001362999"/>
    </source>
</evidence>
<proteinExistence type="predicted"/>
<gene>
    <name evidence="1" type="ORF">R3P38DRAFT_3167907</name>
</gene>
<reference evidence="1 2" key="1">
    <citation type="journal article" date="2024" name="J Genomics">
        <title>Draft genome sequencing and assembly of Favolaschia claudopus CIRM-BRFM 2984 isolated from oak limbs.</title>
        <authorList>
            <person name="Navarro D."/>
            <person name="Drula E."/>
            <person name="Chaduli D."/>
            <person name="Cazenave R."/>
            <person name="Ahrendt S."/>
            <person name="Wang J."/>
            <person name="Lipzen A."/>
            <person name="Daum C."/>
            <person name="Barry K."/>
            <person name="Grigoriev I.V."/>
            <person name="Favel A."/>
            <person name="Rosso M.N."/>
            <person name="Martin F."/>
        </authorList>
    </citation>
    <scope>NUCLEOTIDE SEQUENCE [LARGE SCALE GENOMIC DNA]</scope>
    <source>
        <strain evidence="1 2">CIRM-BRFM 2984</strain>
    </source>
</reference>
<evidence type="ECO:0000313" key="1">
    <source>
        <dbReference type="EMBL" id="KAK7059499.1"/>
    </source>
</evidence>
<dbReference type="AlphaFoldDB" id="A0AAW0E7J1"/>
<keyword evidence="2" id="KW-1185">Reference proteome</keyword>
<dbReference type="EMBL" id="JAWWNJ010000003">
    <property type="protein sequence ID" value="KAK7059499.1"/>
    <property type="molecule type" value="Genomic_DNA"/>
</dbReference>
<sequence>MFSTTPTMYLPPILPSCSSGDVHGHEVRASTRWDPRSLIAAATIVRPPCLFRVAAAFVAPESPRLLEGCPPATEFEFLITSYRCLLLPPHGLSVPNGLTNGGYAAISTPASPRLALLSDYFPPRY</sequence>
<organism evidence="1 2">
    <name type="scientific">Favolaschia claudopus</name>
    <dbReference type="NCBI Taxonomy" id="2862362"/>
    <lineage>
        <taxon>Eukaryota</taxon>
        <taxon>Fungi</taxon>
        <taxon>Dikarya</taxon>
        <taxon>Basidiomycota</taxon>
        <taxon>Agaricomycotina</taxon>
        <taxon>Agaricomycetes</taxon>
        <taxon>Agaricomycetidae</taxon>
        <taxon>Agaricales</taxon>
        <taxon>Marasmiineae</taxon>
        <taxon>Mycenaceae</taxon>
        <taxon>Favolaschia</taxon>
    </lineage>
</organism>
<name>A0AAW0E7J1_9AGAR</name>
<accession>A0AAW0E7J1</accession>
<protein>
    <submittedName>
        <fullName evidence="1">Uncharacterized protein</fullName>
    </submittedName>
</protein>